<organism evidence="7 8">
    <name type="scientific">Methanosphaerula palustris (strain ATCC BAA-1556 / DSM 19958 / E1-9c)</name>
    <dbReference type="NCBI Taxonomy" id="521011"/>
    <lineage>
        <taxon>Archaea</taxon>
        <taxon>Methanobacteriati</taxon>
        <taxon>Methanobacteriota</taxon>
        <taxon>Stenosarchaea group</taxon>
        <taxon>Methanomicrobia</taxon>
        <taxon>Methanomicrobiales</taxon>
        <taxon>Methanoregulaceae</taxon>
        <taxon>Methanosphaerula</taxon>
    </lineage>
</organism>
<sequence>MMDRDEVLPVSQWCLQAVKKEGEVVRQRLIHEGVLDLSLRVRAEGDHLLFPVTEPISGAVRSEFIPQPGHPILPRHEQIGGIAILQERDMAGAATLLASRPSLHTVLYPVSPVEGEYRTRQFEVLAGEETTRTVYLEYGLHFEFDLSTVYFSARLANERQRLLSLMEEGEAVLDMFAGAGPFAITLAGRASQVVACDLNPAAVLQMQVNARLNRCRNLLPVLADAGHLKGIFLPGQFDRVVMNLPLSKGAFVADAIFLCRPSGMVHLYMLESTEGEALPLLKDLPVAGVRERRVRSYSPGQWHAVYDIAVSGSIE</sequence>
<dbReference type="GO" id="GO:0002939">
    <property type="term" value="P:tRNA N1-guanine methylation"/>
    <property type="evidence" value="ECO:0007669"/>
    <property type="project" value="TreeGrafter"/>
</dbReference>
<dbReference type="CDD" id="cd02440">
    <property type="entry name" value="AdoMet_MTases"/>
    <property type="match status" value="1"/>
</dbReference>
<dbReference type="PANTHER" id="PTHR23245:SF36">
    <property type="entry name" value="TRNA (GUANINE(37)-N1)-METHYLTRANSFERASE"/>
    <property type="match status" value="1"/>
</dbReference>
<dbReference type="InterPro" id="IPR030382">
    <property type="entry name" value="MeTrfase_TRM5/TYW2"/>
</dbReference>
<protein>
    <recommendedName>
        <fullName evidence="6">SAM-dependent methyltransferase TRM5/TYW2-type domain-containing protein</fullName>
    </recommendedName>
</protein>
<keyword evidence="4" id="KW-0949">S-adenosyl-L-methionine</keyword>
<evidence type="ECO:0000256" key="1">
    <source>
        <dbReference type="ARBA" id="ARBA00022490"/>
    </source>
</evidence>
<dbReference type="AlphaFoldDB" id="B8GFM7"/>
<evidence type="ECO:0000256" key="2">
    <source>
        <dbReference type="ARBA" id="ARBA00022603"/>
    </source>
</evidence>
<dbReference type="GO" id="GO:0005737">
    <property type="term" value="C:cytoplasm"/>
    <property type="evidence" value="ECO:0007669"/>
    <property type="project" value="TreeGrafter"/>
</dbReference>
<gene>
    <name evidence="7" type="ordered locus">Mpal_2646</name>
</gene>
<proteinExistence type="predicted"/>
<keyword evidence="3" id="KW-0808">Transferase</keyword>
<dbReference type="Pfam" id="PF18093">
    <property type="entry name" value="Trm5_N"/>
    <property type="match status" value="1"/>
</dbReference>
<keyword evidence="5" id="KW-0819">tRNA processing</keyword>
<dbReference type="SUPFAM" id="SSF53335">
    <property type="entry name" value="S-adenosyl-L-methionine-dependent methyltransferases"/>
    <property type="match status" value="1"/>
</dbReference>
<dbReference type="InterPro" id="IPR029063">
    <property type="entry name" value="SAM-dependent_MTases_sf"/>
</dbReference>
<feature type="domain" description="SAM-dependent methyltransferase TRM5/TYW2-type" evidence="6">
    <location>
        <begin position="76"/>
        <end position="312"/>
    </location>
</feature>
<keyword evidence="2" id="KW-0489">Methyltransferase</keyword>
<keyword evidence="8" id="KW-1185">Reference proteome</keyword>
<evidence type="ECO:0000256" key="4">
    <source>
        <dbReference type="ARBA" id="ARBA00022691"/>
    </source>
</evidence>
<evidence type="ECO:0000256" key="5">
    <source>
        <dbReference type="ARBA" id="ARBA00022694"/>
    </source>
</evidence>
<dbReference type="Gene3D" id="3.40.50.150">
    <property type="entry name" value="Vaccinia Virus protein VP39"/>
    <property type="match status" value="1"/>
</dbReference>
<accession>B8GFM7</accession>
<dbReference type="GO" id="GO:0008175">
    <property type="term" value="F:tRNA methyltransferase activity"/>
    <property type="evidence" value="ECO:0007669"/>
    <property type="project" value="TreeGrafter"/>
</dbReference>
<dbReference type="EMBL" id="CP001338">
    <property type="protein sequence ID" value="ACL17910.1"/>
    <property type="molecule type" value="Genomic_DNA"/>
</dbReference>
<evidence type="ECO:0000313" key="7">
    <source>
        <dbReference type="EMBL" id="ACL17910.1"/>
    </source>
</evidence>
<evidence type="ECO:0000256" key="3">
    <source>
        <dbReference type="ARBA" id="ARBA00022679"/>
    </source>
</evidence>
<dbReference type="KEGG" id="mpl:Mpal_2646"/>
<dbReference type="STRING" id="521011.Mpal_2646"/>
<dbReference type="GeneID" id="7272468"/>
<dbReference type="Proteomes" id="UP000002457">
    <property type="component" value="Chromosome"/>
</dbReference>
<dbReference type="HOGENOM" id="CLU_022610_0_1_2"/>
<dbReference type="Gene3D" id="3.30.70.2580">
    <property type="match status" value="1"/>
</dbReference>
<reference evidence="7 8" key="1">
    <citation type="journal article" date="2015" name="Genome Announc.">
        <title>Complete Genome Sequence of Methanosphaerula palustris E1-9CT, a Hydrogenotrophic Methanogen Isolated from a Minerotrophic Fen Peatland.</title>
        <authorList>
            <person name="Cadillo-Quiroz H."/>
            <person name="Browne P."/>
            <person name="Kyrpides N."/>
            <person name="Woyke T."/>
            <person name="Goodwin L."/>
            <person name="Detter C."/>
            <person name="Yavitt J.B."/>
            <person name="Zinder S.H."/>
        </authorList>
    </citation>
    <scope>NUCLEOTIDE SEQUENCE [LARGE SCALE GENOMIC DNA]</scope>
    <source>
        <strain evidence="8">ATCC BAA-1556 / DSM 19958 / E1-9c</strain>
    </source>
</reference>
<dbReference type="PROSITE" id="PS51684">
    <property type="entry name" value="SAM_MT_TRM5_TYW2"/>
    <property type="match status" value="1"/>
</dbReference>
<dbReference type="Pfam" id="PF02475">
    <property type="entry name" value="TRM5-TYW2_MTfase"/>
    <property type="match status" value="1"/>
</dbReference>
<dbReference type="InterPro" id="IPR040601">
    <property type="entry name" value="Trm5a/b_N"/>
</dbReference>
<evidence type="ECO:0000259" key="6">
    <source>
        <dbReference type="PROSITE" id="PS51684"/>
    </source>
</evidence>
<dbReference type="PANTHER" id="PTHR23245">
    <property type="entry name" value="TRNA METHYLTRANSFERASE"/>
    <property type="match status" value="1"/>
</dbReference>
<evidence type="ECO:0000313" key="8">
    <source>
        <dbReference type="Proteomes" id="UP000002457"/>
    </source>
</evidence>
<keyword evidence="1" id="KW-0963">Cytoplasm</keyword>
<dbReference type="InterPro" id="IPR056743">
    <property type="entry name" value="TRM5-TYW2-like_MTfase"/>
</dbReference>
<name>B8GFM7_METPE</name>
<dbReference type="eggNOG" id="arCOG00033">
    <property type="taxonomic scope" value="Archaea"/>
</dbReference>
<dbReference type="RefSeq" id="WP_012619229.1">
    <property type="nucleotide sequence ID" value="NC_011832.1"/>
</dbReference>